<dbReference type="InterPro" id="IPR019264">
    <property type="entry name" value="DUF2179"/>
</dbReference>
<evidence type="ECO:0000256" key="6">
    <source>
        <dbReference type="SAM" id="Phobius"/>
    </source>
</evidence>
<feature type="transmembrane region" description="Helical" evidence="6">
    <location>
        <begin position="48"/>
        <end position="71"/>
    </location>
</feature>
<evidence type="ECO:0000256" key="2">
    <source>
        <dbReference type="ARBA" id="ARBA00022475"/>
    </source>
</evidence>
<dbReference type="PANTHER" id="PTHR33545:SF5">
    <property type="entry name" value="UPF0750 MEMBRANE PROTEIN YITT"/>
    <property type="match status" value="1"/>
</dbReference>
<keyword evidence="3 6" id="KW-0812">Transmembrane</keyword>
<sequence length="289" mass="31746">MHMREKEMNLMFTLLRILGMIIGSTLCAIAINGFLVPHHLLSGGVSGIAILLNASFGVKIGLVVLIVNIPLFLMSYKKLDKDFTVYSFFNMFIFSMMLLLTADISKNVGVDDIILSAVFGGIINGVGMGITFKSKCSQGGTDIVATYVKKKWNANLGTTLMISNVFIVSLGSLVFGAEKAMYTLISMYVAYQVVDRIQIMLDKKKSIMIISDKSEEISNQIMAKIGRGVTFLQGEGGYSKTSQKVIYTIISSKELPRIIEIVDSVDECAFMSVNEATEVKGRGFKESYI</sequence>
<evidence type="ECO:0000256" key="1">
    <source>
        <dbReference type="ARBA" id="ARBA00004651"/>
    </source>
</evidence>
<dbReference type="AlphaFoldDB" id="A0A069RBL2"/>
<feature type="transmembrane region" description="Helical" evidence="6">
    <location>
        <begin position="83"/>
        <end position="101"/>
    </location>
</feature>
<dbReference type="GO" id="GO:0005886">
    <property type="term" value="C:plasma membrane"/>
    <property type="evidence" value="ECO:0007669"/>
    <property type="project" value="UniProtKB-SubCell"/>
</dbReference>
<dbReference type="Pfam" id="PF02588">
    <property type="entry name" value="YitT_membrane"/>
    <property type="match status" value="1"/>
</dbReference>
<evidence type="ECO:0000256" key="3">
    <source>
        <dbReference type="ARBA" id="ARBA00022692"/>
    </source>
</evidence>
<feature type="transmembrane region" description="Helical" evidence="6">
    <location>
        <begin position="152"/>
        <end position="175"/>
    </location>
</feature>
<keyword evidence="5 6" id="KW-0472">Membrane</keyword>
<dbReference type="InterPro" id="IPR015867">
    <property type="entry name" value="N-reg_PII/ATP_PRibTrfase_C"/>
</dbReference>
<feature type="transmembrane region" description="Helical" evidence="6">
    <location>
        <begin position="113"/>
        <end position="132"/>
    </location>
</feature>
<gene>
    <name evidence="8" type="ORF">CLIT_18c00270</name>
</gene>
<comment type="subcellular location">
    <subcellularLocation>
        <location evidence="1">Cell membrane</location>
        <topology evidence="1">Multi-pass membrane protein</topology>
    </subcellularLocation>
</comment>
<feature type="domain" description="DUF2179" evidence="7">
    <location>
        <begin position="227"/>
        <end position="281"/>
    </location>
</feature>
<evidence type="ECO:0000259" key="7">
    <source>
        <dbReference type="Pfam" id="PF10035"/>
    </source>
</evidence>
<keyword evidence="4 6" id="KW-1133">Transmembrane helix</keyword>
<evidence type="ECO:0000313" key="8">
    <source>
        <dbReference type="EMBL" id="KDR94469.1"/>
    </source>
</evidence>
<comment type="caution">
    <text evidence="8">The sequence shown here is derived from an EMBL/GenBank/DDBJ whole genome shotgun (WGS) entry which is preliminary data.</text>
</comment>
<keyword evidence="9" id="KW-1185">Reference proteome</keyword>
<evidence type="ECO:0000256" key="5">
    <source>
        <dbReference type="ARBA" id="ARBA00023136"/>
    </source>
</evidence>
<dbReference type="eggNOG" id="COG1284">
    <property type="taxonomic scope" value="Bacteria"/>
</dbReference>
<name>A0A069RBL2_PEPLI</name>
<dbReference type="Proteomes" id="UP000027946">
    <property type="component" value="Unassembled WGS sequence"/>
</dbReference>
<evidence type="ECO:0000256" key="4">
    <source>
        <dbReference type="ARBA" id="ARBA00022989"/>
    </source>
</evidence>
<proteinExistence type="predicted"/>
<dbReference type="STRING" id="1121324.CLIT_18c00270"/>
<dbReference type="InterPro" id="IPR003740">
    <property type="entry name" value="YitT"/>
</dbReference>
<protein>
    <recommendedName>
        <fullName evidence="7">DUF2179 domain-containing protein</fullName>
    </recommendedName>
</protein>
<dbReference type="Pfam" id="PF10035">
    <property type="entry name" value="DUF2179"/>
    <property type="match status" value="1"/>
</dbReference>
<dbReference type="PANTHER" id="PTHR33545">
    <property type="entry name" value="UPF0750 MEMBRANE PROTEIN YITT-RELATED"/>
    <property type="match status" value="1"/>
</dbReference>
<dbReference type="CDD" id="cd16380">
    <property type="entry name" value="YitT_C"/>
    <property type="match status" value="1"/>
</dbReference>
<dbReference type="PIRSF" id="PIRSF006483">
    <property type="entry name" value="Membrane_protein_YitT"/>
    <property type="match status" value="1"/>
</dbReference>
<accession>A0A069RBL2</accession>
<feature type="transmembrane region" description="Helical" evidence="6">
    <location>
        <begin position="12"/>
        <end position="36"/>
    </location>
</feature>
<organism evidence="8 9">
    <name type="scientific">Peptoclostridium litorale DSM 5388</name>
    <dbReference type="NCBI Taxonomy" id="1121324"/>
    <lineage>
        <taxon>Bacteria</taxon>
        <taxon>Bacillati</taxon>
        <taxon>Bacillota</taxon>
        <taxon>Clostridia</taxon>
        <taxon>Peptostreptococcales</taxon>
        <taxon>Peptoclostridiaceae</taxon>
        <taxon>Peptoclostridium</taxon>
    </lineage>
</organism>
<reference evidence="8 9" key="1">
    <citation type="submission" date="2014-03" db="EMBL/GenBank/DDBJ databases">
        <title>Genome sequence of Clostridium litorale W6, DSM 5388.</title>
        <authorList>
            <person name="Poehlein A."/>
            <person name="Jagirdar A."/>
            <person name="Khonsari B."/>
            <person name="Chibani C.M."/>
            <person name="Gutierrez Gutierrez D.A."/>
            <person name="Davydova E."/>
            <person name="Alghaithi H.S."/>
            <person name="Nair K.P."/>
            <person name="Dhamotharan K."/>
            <person name="Chandran L."/>
            <person name="G W."/>
            <person name="Daniel R."/>
        </authorList>
    </citation>
    <scope>NUCLEOTIDE SEQUENCE [LARGE SCALE GENOMIC DNA]</scope>
    <source>
        <strain evidence="8 9">W6</strain>
    </source>
</reference>
<dbReference type="Gene3D" id="3.30.70.120">
    <property type="match status" value="1"/>
</dbReference>
<dbReference type="InterPro" id="IPR051461">
    <property type="entry name" value="UPF0750_membrane"/>
</dbReference>
<evidence type="ECO:0000313" key="9">
    <source>
        <dbReference type="Proteomes" id="UP000027946"/>
    </source>
</evidence>
<dbReference type="EMBL" id="JJMM01000018">
    <property type="protein sequence ID" value="KDR94469.1"/>
    <property type="molecule type" value="Genomic_DNA"/>
</dbReference>
<keyword evidence="2" id="KW-1003">Cell membrane</keyword>